<protein>
    <recommendedName>
        <fullName evidence="6 7">Methionine aminopeptidase</fullName>
        <shortName evidence="6">MAP</shortName>
        <shortName evidence="6">MetAP</shortName>
        <ecNumber evidence="6 7">3.4.11.18</ecNumber>
    </recommendedName>
    <alternativeName>
        <fullName evidence="6">Peptidase M</fullName>
    </alternativeName>
</protein>
<dbReference type="GO" id="GO:0006508">
    <property type="term" value="P:proteolysis"/>
    <property type="evidence" value="ECO:0007669"/>
    <property type="project" value="UniProtKB-KW"/>
</dbReference>
<dbReference type="HAMAP" id="MF_01974">
    <property type="entry name" value="MetAP_1"/>
    <property type="match status" value="1"/>
</dbReference>
<dbReference type="AlphaFoldDB" id="A0A0G0AJ84"/>
<evidence type="ECO:0000313" key="9">
    <source>
        <dbReference type="EMBL" id="KKP51241.1"/>
    </source>
</evidence>
<reference evidence="9 10" key="1">
    <citation type="journal article" date="2015" name="Nature">
        <title>rRNA introns, odd ribosomes, and small enigmatic genomes across a large radiation of phyla.</title>
        <authorList>
            <person name="Brown C.T."/>
            <person name="Hug L.A."/>
            <person name="Thomas B.C."/>
            <person name="Sharon I."/>
            <person name="Castelle C.J."/>
            <person name="Singh A."/>
            <person name="Wilkins M.J."/>
            <person name="Williams K.H."/>
            <person name="Banfield J.F."/>
        </authorList>
    </citation>
    <scope>NUCLEOTIDE SEQUENCE [LARGE SCALE GENOMIC DNA]</scope>
</reference>
<organism evidence="9 10">
    <name type="scientific">Candidatus Roizmanbacteria bacterium GW2011_GWA2_33_33</name>
    <dbReference type="NCBI Taxonomy" id="1618476"/>
    <lineage>
        <taxon>Bacteria</taxon>
        <taxon>Candidatus Roizmaniibacteriota</taxon>
    </lineage>
</organism>
<proteinExistence type="inferred from homology"/>
<evidence type="ECO:0000256" key="4">
    <source>
        <dbReference type="ARBA" id="ARBA00022723"/>
    </source>
</evidence>
<evidence type="ECO:0000256" key="2">
    <source>
        <dbReference type="ARBA" id="ARBA00022438"/>
    </source>
</evidence>
<dbReference type="PATRIC" id="fig|1618476.3.peg.284"/>
<gene>
    <name evidence="6" type="primary">map</name>
    <name evidence="9" type="ORF">UR42_C0019G0005</name>
</gene>
<feature type="binding site" evidence="6">
    <location>
        <position position="94"/>
    </location>
    <ligand>
        <name>a divalent metal cation</name>
        <dbReference type="ChEBI" id="CHEBI:60240"/>
        <label>1</label>
    </ligand>
</feature>
<dbReference type="GO" id="GO:0046872">
    <property type="term" value="F:metal ion binding"/>
    <property type="evidence" value="ECO:0007669"/>
    <property type="project" value="UniProtKB-UniRule"/>
</dbReference>
<comment type="caution">
    <text evidence="9">The sequence shown here is derived from an EMBL/GenBank/DDBJ whole genome shotgun (WGS) entry which is preliminary data.</text>
</comment>
<feature type="binding site" evidence="6">
    <location>
        <position position="77"/>
    </location>
    <ligand>
        <name>substrate</name>
    </ligand>
</feature>
<keyword evidence="4 6" id="KW-0479">Metal-binding</keyword>
<comment type="function">
    <text evidence="1 6">Removes the N-terminal methionine from nascent proteins. The N-terminal methionine is often cleaved when the second residue in the primary sequence is small and uncharged (Met-Ala-, Cys, Gly, Pro, Ser, Thr, or Val). Requires deformylation of the N(alpha)-formylated initiator methionine before it can be hydrolyzed.</text>
</comment>
<keyword evidence="3 6" id="KW-0645">Protease</keyword>
<comment type="subunit">
    <text evidence="6">Monomer.</text>
</comment>
<dbReference type="NCBIfam" id="TIGR00500">
    <property type="entry name" value="met_pdase_I"/>
    <property type="match status" value="1"/>
</dbReference>
<evidence type="ECO:0000256" key="1">
    <source>
        <dbReference type="ARBA" id="ARBA00002521"/>
    </source>
</evidence>
<dbReference type="GO" id="GO:0070006">
    <property type="term" value="F:metalloaminopeptidase activity"/>
    <property type="evidence" value="ECO:0007669"/>
    <property type="project" value="UniProtKB-UniRule"/>
</dbReference>
<sequence length="250" mass="27607">MVNLKSTQEIVIMAEGGRKLKNVVEDLLPLIRAGITTKEIDDRAEELIKKQGGESSFKTVPGYLFSICSPVNEQIVHTKPSNRVLNSGDVLTLDIGMLYKGWHTDYAITKVVGGKSKDVAVNKFLKIGEDTLYLAIKEAKIGNRLGAISKVIEREVTGNGYFIIKELTGHGIGKKLHEDPYVFGFVDKPINKSLLIKKGLVIAIEIIYAMGTDVMIYEKDNWSVITKDRSISACFEHTIAVTDQGPIILT</sequence>
<feature type="binding site" evidence="6">
    <location>
        <position position="236"/>
    </location>
    <ligand>
        <name>a divalent metal cation</name>
        <dbReference type="ChEBI" id="CHEBI:60240"/>
        <label>2</label>
        <note>catalytic</note>
    </ligand>
</feature>
<feature type="domain" description="Peptidase M24" evidence="8">
    <location>
        <begin position="13"/>
        <end position="243"/>
    </location>
</feature>
<feature type="binding site" evidence="6">
    <location>
        <position position="236"/>
    </location>
    <ligand>
        <name>a divalent metal cation</name>
        <dbReference type="ChEBI" id="CHEBI:60240"/>
        <label>1</label>
    </ligand>
</feature>
<comment type="catalytic activity">
    <reaction evidence="6 7">
        <text>Release of N-terminal amino acids, preferentially methionine, from peptides and arylamides.</text>
        <dbReference type="EC" id="3.4.11.18"/>
    </reaction>
</comment>
<dbReference type="SUPFAM" id="SSF55920">
    <property type="entry name" value="Creatinase/aminopeptidase"/>
    <property type="match status" value="1"/>
</dbReference>
<comment type="similarity">
    <text evidence="6">Belongs to the peptidase M24A family. Methionine aminopeptidase type 1 subfamily.</text>
</comment>
<evidence type="ECO:0000259" key="8">
    <source>
        <dbReference type="Pfam" id="PF00557"/>
    </source>
</evidence>
<comment type="cofactor">
    <cofactor evidence="6">
        <name>Co(2+)</name>
        <dbReference type="ChEBI" id="CHEBI:48828"/>
    </cofactor>
    <cofactor evidence="6">
        <name>Zn(2+)</name>
        <dbReference type="ChEBI" id="CHEBI:29105"/>
    </cofactor>
    <cofactor evidence="6">
        <name>Mn(2+)</name>
        <dbReference type="ChEBI" id="CHEBI:29035"/>
    </cofactor>
    <cofactor evidence="6">
        <name>Fe(2+)</name>
        <dbReference type="ChEBI" id="CHEBI:29033"/>
    </cofactor>
    <text evidence="6">Binds 2 divalent metal cations per subunit. Has a high-affinity and a low affinity metal-binding site. The true nature of the physiological cofactor is under debate. The enzyme is active with cobalt, zinc, manganese or divalent iron ions. Most likely, methionine aminopeptidases function as mononuclear Fe(2+)-metalloproteases under physiological conditions, and the catalytically relevant metal-binding site has been assigned to the histidine-containing high-affinity site.</text>
</comment>
<evidence type="ECO:0000256" key="3">
    <source>
        <dbReference type="ARBA" id="ARBA00022670"/>
    </source>
</evidence>
<feature type="binding site" evidence="6">
    <location>
        <position position="177"/>
    </location>
    <ligand>
        <name>substrate</name>
    </ligand>
</feature>
<feature type="binding site" evidence="6">
    <location>
        <position position="170"/>
    </location>
    <ligand>
        <name>a divalent metal cation</name>
        <dbReference type="ChEBI" id="CHEBI:60240"/>
        <label>2</label>
        <note>catalytic</note>
    </ligand>
</feature>
<dbReference type="GO" id="GO:0005829">
    <property type="term" value="C:cytosol"/>
    <property type="evidence" value="ECO:0007669"/>
    <property type="project" value="TreeGrafter"/>
</dbReference>
<feature type="binding site" evidence="6">
    <location>
        <position position="205"/>
    </location>
    <ligand>
        <name>a divalent metal cation</name>
        <dbReference type="ChEBI" id="CHEBI:60240"/>
        <label>2</label>
        <note>catalytic</note>
    </ligand>
</feature>
<accession>A0A0G0AJ84</accession>
<dbReference type="EMBL" id="LBPD01000019">
    <property type="protein sequence ID" value="KKP51241.1"/>
    <property type="molecule type" value="Genomic_DNA"/>
</dbReference>
<feature type="binding site" evidence="6">
    <location>
        <position position="105"/>
    </location>
    <ligand>
        <name>a divalent metal cation</name>
        <dbReference type="ChEBI" id="CHEBI:60240"/>
        <label>2</label>
        <note>catalytic</note>
    </ligand>
</feature>
<dbReference type="InterPro" id="IPR036005">
    <property type="entry name" value="Creatinase/aminopeptidase-like"/>
</dbReference>
<dbReference type="EC" id="3.4.11.18" evidence="6 7"/>
<name>A0A0G0AJ84_9BACT</name>
<dbReference type="InterPro" id="IPR002467">
    <property type="entry name" value="Pept_M24A_MAP1"/>
</dbReference>
<dbReference type="InterPro" id="IPR000994">
    <property type="entry name" value="Pept_M24"/>
</dbReference>
<evidence type="ECO:0000256" key="5">
    <source>
        <dbReference type="ARBA" id="ARBA00022801"/>
    </source>
</evidence>
<dbReference type="Gene3D" id="3.90.230.10">
    <property type="entry name" value="Creatinase/methionine aminopeptidase superfamily"/>
    <property type="match status" value="1"/>
</dbReference>
<dbReference type="PANTHER" id="PTHR43330">
    <property type="entry name" value="METHIONINE AMINOPEPTIDASE"/>
    <property type="match status" value="1"/>
</dbReference>
<dbReference type="InterPro" id="IPR001714">
    <property type="entry name" value="Pept_M24_MAP"/>
</dbReference>
<dbReference type="GO" id="GO:0004239">
    <property type="term" value="F:initiator methionyl aminopeptidase activity"/>
    <property type="evidence" value="ECO:0007669"/>
    <property type="project" value="UniProtKB-UniRule"/>
</dbReference>
<keyword evidence="5 6" id="KW-0378">Hydrolase</keyword>
<dbReference type="Proteomes" id="UP000034045">
    <property type="component" value="Unassembled WGS sequence"/>
</dbReference>
<evidence type="ECO:0000256" key="7">
    <source>
        <dbReference type="RuleBase" id="RU003653"/>
    </source>
</evidence>
<dbReference type="Pfam" id="PF00557">
    <property type="entry name" value="Peptidase_M24"/>
    <property type="match status" value="1"/>
</dbReference>
<keyword evidence="2 6" id="KW-0031">Aminopeptidase</keyword>
<feature type="binding site" evidence="6">
    <location>
        <position position="105"/>
    </location>
    <ligand>
        <name>a divalent metal cation</name>
        <dbReference type="ChEBI" id="CHEBI:60240"/>
        <label>1</label>
    </ligand>
</feature>
<evidence type="ECO:0000313" key="10">
    <source>
        <dbReference type="Proteomes" id="UP000034045"/>
    </source>
</evidence>
<dbReference type="PRINTS" id="PR00599">
    <property type="entry name" value="MAPEPTIDASE"/>
</dbReference>
<dbReference type="PANTHER" id="PTHR43330:SF27">
    <property type="entry name" value="METHIONINE AMINOPEPTIDASE"/>
    <property type="match status" value="1"/>
</dbReference>
<evidence type="ECO:0000256" key="6">
    <source>
        <dbReference type="HAMAP-Rule" id="MF_01974"/>
    </source>
</evidence>